<sequence length="178" mass="20344">MRRIFIATIPFIFSSSALSETTPCHYSDSIVHGPFKNQLIRNSEIYFSESQEKHYPIYMIASIKNNGQCEKEIVIDKYDYAGGPPIIESLFFYKIGHKINVIAIISWNINSRGLGTYGKGYQVYAYENGKHGLIGNYLINRNPDTSGMEGYQEGKPVHFKLKTAEDVKTYIDRHLNHP</sequence>
<dbReference type="RefSeq" id="WP_172432669.1">
    <property type="nucleotide sequence ID" value="NZ_AP022642.1"/>
</dbReference>
<reference evidence="1 2" key="1">
    <citation type="journal article" date="2020" name="Microbiol. Resour. Announc.">
        <title>Complete genome sequence of Pseudomonas otitidis strain MrB4, isolated from Lake Biwa in Japan.</title>
        <authorList>
            <person name="Miyazaki K."/>
            <person name="Hase E."/>
            <person name="Maruya T."/>
        </authorList>
    </citation>
    <scope>NUCLEOTIDE SEQUENCE [LARGE SCALE GENOMIC DNA]</scope>
    <source>
        <strain evidence="1 2">MrB4</strain>
    </source>
</reference>
<dbReference type="KEGG" id="poj:PtoMrB4_09870"/>
<protein>
    <submittedName>
        <fullName evidence="1">Uncharacterized protein</fullName>
    </submittedName>
</protein>
<dbReference type="GeneID" id="57396198"/>
<name>A0A679GHQ3_9GAMM</name>
<proteinExistence type="predicted"/>
<gene>
    <name evidence="1" type="ORF">PtoMrB4_09870</name>
</gene>
<evidence type="ECO:0000313" key="2">
    <source>
        <dbReference type="Proteomes" id="UP000501237"/>
    </source>
</evidence>
<organism evidence="1 2">
    <name type="scientific">Metapseudomonas otitidis</name>
    <dbReference type="NCBI Taxonomy" id="319939"/>
    <lineage>
        <taxon>Bacteria</taxon>
        <taxon>Pseudomonadati</taxon>
        <taxon>Pseudomonadota</taxon>
        <taxon>Gammaproteobacteria</taxon>
        <taxon>Pseudomonadales</taxon>
        <taxon>Pseudomonadaceae</taxon>
        <taxon>Metapseudomonas</taxon>
    </lineage>
</organism>
<dbReference type="Proteomes" id="UP000501237">
    <property type="component" value="Chromosome"/>
</dbReference>
<evidence type="ECO:0000313" key="1">
    <source>
        <dbReference type="EMBL" id="BCA27010.1"/>
    </source>
</evidence>
<accession>A0A679GHQ3</accession>
<dbReference type="EMBL" id="AP022642">
    <property type="protein sequence ID" value="BCA27010.1"/>
    <property type="molecule type" value="Genomic_DNA"/>
</dbReference>
<dbReference type="AlphaFoldDB" id="A0A679GHQ3"/>